<organism evidence="2 3">
    <name type="scientific">Candidatus Woesebacteria bacterium RIFCSPHIGHO2_01_FULL_39_28</name>
    <dbReference type="NCBI Taxonomy" id="1802496"/>
    <lineage>
        <taxon>Bacteria</taxon>
        <taxon>Candidatus Woeseibacteriota</taxon>
    </lineage>
</organism>
<accession>A0A1F7YCD0</accession>
<evidence type="ECO:0000313" key="2">
    <source>
        <dbReference type="EMBL" id="OGM24549.1"/>
    </source>
</evidence>
<name>A0A1F7YCD0_9BACT</name>
<sequence>MKKLPRVFFDSDVVISSIISNRGAAYVLIKDEGINRFISNISKKELNKTSRKLNISQTKLDAHTKNHFKQTELKESIKDIKKKYQIYTTDLNDAHIVKGVIESKVEFILTYNIRHFKENKIQEKLKIKTMTPGEFLQFLRSS</sequence>
<dbReference type="Proteomes" id="UP000178851">
    <property type="component" value="Unassembled WGS sequence"/>
</dbReference>
<evidence type="ECO:0000313" key="3">
    <source>
        <dbReference type="Proteomes" id="UP000178851"/>
    </source>
</evidence>
<proteinExistence type="predicted"/>
<dbReference type="AlphaFoldDB" id="A0A1F7YCD0"/>
<reference evidence="2 3" key="1">
    <citation type="journal article" date="2016" name="Nat. Commun.">
        <title>Thousands of microbial genomes shed light on interconnected biogeochemical processes in an aquifer system.</title>
        <authorList>
            <person name="Anantharaman K."/>
            <person name="Brown C.T."/>
            <person name="Hug L.A."/>
            <person name="Sharon I."/>
            <person name="Castelle C.J."/>
            <person name="Probst A.J."/>
            <person name="Thomas B.C."/>
            <person name="Singh A."/>
            <person name="Wilkins M.J."/>
            <person name="Karaoz U."/>
            <person name="Brodie E.L."/>
            <person name="Williams K.H."/>
            <person name="Hubbard S.S."/>
            <person name="Banfield J.F."/>
        </authorList>
    </citation>
    <scope>NUCLEOTIDE SEQUENCE [LARGE SCALE GENOMIC DNA]</scope>
</reference>
<dbReference type="InterPro" id="IPR002716">
    <property type="entry name" value="PIN_dom"/>
</dbReference>
<dbReference type="SUPFAM" id="SSF88723">
    <property type="entry name" value="PIN domain-like"/>
    <property type="match status" value="1"/>
</dbReference>
<evidence type="ECO:0000259" key="1">
    <source>
        <dbReference type="Pfam" id="PF13470"/>
    </source>
</evidence>
<comment type="caution">
    <text evidence="2">The sequence shown here is derived from an EMBL/GenBank/DDBJ whole genome shotgun (WGS) entry which is preliminary data.</text>
</comment>
<dbReference type="Pfam" id="PF13470">
    <property type="entry name" value="PIN_3"/>
    <property type="match status" value="1"/>
</dbReference>
<dbReference type="InterPro" id="IPR029060">
    <property type="entry name" value="PIN-like_dom_sf"/>
</dbReference>
<feature type="domain" description="PIN" evidence="1">
    <location>
        <begin position="6"/>
        <end position="114"/>
    </location>
</feature>
<protein>
    <recommendedName>
        <fullName evidence="1">PIN domain-containing protein</fullName>
    </recommendedName>
</protein>
<dbReference type="EMBL" id="MGGI01000027">
    <property type="protein sequence ID" value="OGM24549.1"/>
    <property type="molecule type" value="Genomic_DNA"/>
</dbReference>
<gene>
    <name evidence="2" type="ORF">A2627_03435</name>
</gene>